<evidence type="ECO:0000313" key="3">
    <source>
        <dbReference type="EMBL" id="SDE75335.1"/>
    </source>
</evidence>
<dbReference type="InterPro" id="IPR011519">
    <property type="entry name" value="UnbV_ASPIC"/>
</dbReference>
<reference evidence="3 4" key="1">
    <citation type="submission" date="2016-10" db="EMBL/GenBank/DDBJ databases">
        <authorList>
            <person name="de Groot N.N."/>
        </authorList>
    </citation>
    <scope>NUCLEOTIDE SEQUENCE [LARGE SCALE GENOMIC DNA]</scope>
    <source>
        <strain evidence="3 4">DSM 23421</strain>
    </source>
</reference>
<organism evidence="3 4">
    <name type="scientific">Pricia antarctica</name>
    <dbReference type="NCBI Taxonomy" id="641691"/>
    <lineage>
        <taxon>Bacteria</taxon>
        <taxon>Pseudomonadati</taxon>
        <taxon>Bacteroidota</taxon>
        <taxon>Flavobacteriia</taxon>
        <taxon>Flavobacteriales</taxon>
        <taxon>Flavobacteriaceae</taxon>
        <taxon>Pricia</taxon>
    </lineage>
</organism>
<dbReference type="Pfam" id="PF07593">
    <property type="entry name" value="UnbV_ASPIC"/>
    <property type="match status" value="1"/>
</dbReference>
<dbReference type="OrthoDB" id="9816120at2"/>
<sequence length="1198" mass="134827">MKVLRQISINFRYITVVLFLIFSYGCTDSEDSTRFVKIDSSKSGLDFNNQLSENDSINIIDSEFVYNGAGVALGDLNGDGMDDVFFAGNQVDNKLFLNKGKFKFEDSSAPSKIGKTDTLQWSSGVSIVDINTDGKLDIYICNTFRKRDTRRKNLLYINQGNTADGIPLFEEMAEAYGVADDSYSSHAQFFDYDNDGDLDLFIGVNRIEGIDPTQFRPLDDDGSSLSKDRLYENQENDSLGHPNFVNVSEKAGIRYHGYSHSTLINDFNKDGWPDIYVANDFLSNDLVYINNQDGTFTNQARNMFKHFSLSSMGSDIADVNNDGQMSLYTTEMQPYYNKRKKLFQGPSNYQKEIFTKKFDYEKQYTRNTLQIDQGINPETGLPVFGEIGMLANVKETDWSWAPLFADYDNDGLQDLFITNGFPKDVTDRDFSDFRTTAKQFVSKEKLISAIPQIKIPNFMFRNKGNYEFEDTTEAWGLNFPTYSNGAAYGDLDQDGDLDLVVNNINENALLLENKTNELNSDDHYIRIKLKGTEKNPAGIGATVEIFADSLRQKKSLLSGRGYLSQPESILHFGLGKRSSIDSLSIYWPDGKSQKLVRIAVDTVLTIAYNPSATIQQTSKDTTVAVLFQKADTKYNLNHLAEDQDFIDFNFQATLPHKFSQYGPALSVGDINNDGLDDIFVGASRSFKEKWFIQQKDQRFVQQEVVYKNSPERYEEDAGTLLFDADNDGDLDLYIARGCAQYPSGHEFYTDVLMINDGKGNFTDSQNGLPDMRTNSSAVKAADFDHDGDLDLFVGSRVLPFAYPKPDRSYILRNESSKGHPKFVDITKDMSPELEFPGLISDALWTDFNGDSWPDLILAGEWMPLRFFKNESGKLVEVTEATGIANELGWWNSLAAADLDNDGDIDYIAGNVGENINFKGTKKEPVRIYAKDLDGNGSVDPLISFYLRDSVGTKKEYLYHPWQDVTKQYVGIRKRFNSYGEFGESTLPEMFPDGLLDDATVLSLNYMKTAWIENLGGEKFKIHALPIAAQIAPIYGILPQDLDGNGSMDLLLVGNDFGMEVQQGPADALVGLALKNKGNGSFEPIPLDKSQFFVPGDGKSLIRLNLNNEKNLIVASQNNDSLKVFERYQKYPGEIIPLRPNEVKTEISFQNGEKQLSEFYWGSTFQSQSSRSVTVPLQALEIRFYDTFGKETRVKKINN</sequence>
<feature type="domain" description="ASPIC/UnbV" evidence="2">
    <location>
        <begin position="538"/>
        <end position="605"/>
    </location>
</feature>
<dbReference type="Pfam" id="PF13517">
    <property type="entry name" value="FG-GAP_3"/>
    <property type="match status" value="4"/>
</dbReference>
<name>A0A1G7FIF6_9FLAO</name>
<keyword evidence="1" id="KW-0732">Signal</keyword>
<gene>
    <name evidence="3" type="ORF">SAMN05421636_107125</name>
</gene>
<evidence type="ECO:0000256" key="1">
    <source>
        <dbReference type="ARBA" id="ARBA00022729"/>
    </source>
</evidence>
<dbReference type="PANTHER" id="PTHR16026:SF0">
    <property type="entry name" value="CARTILAGE ACIDIC PROTEIN 1"/>
    <property type="match status" value="1"/>
</dbReference>
<dbReference type="InterPro" id="IPR027039">
    <property type="entry name" value="Crtac1"/>
</dbReference>
<dbReference type="AlphaFoldDB" id="A0A1G7FIF6"/>
<dbReference type="PROSITE" id="PS51257">
    <property type="entry name" value="PROKAR_LIPOPROTEIN"/>
    <property type="match status" value="1"/>
</dbReference>
<dbReference type="Proteomes" id="UP000199109">
    <property type="component" value="Unassembled WGS sequence"/>
</dbReference>
<dbReference type="STRING" id="641691.SAMN05421636_107125"/>
<dbReference type="Pfam" id="PF01839">
    <property type="entry name" value="FG-GAP"/>
    <property type="match status" value="1"/>
</dbReference>
<dbReference type="PANTHER" id="PTHR16026">
    <property type="entry name" value="CARTILAGE ACIDIC PROTEIN 1"/>
    <property type="match status" value="1"/>
</dbReference>
<accession>A0A1G7FIF6</accession>
<evidence type="ECO:0000259" key="2">
    <source>
        <dbReference type="Pfam" id="PF07593"/>
    </source>
</evidence>
<dbReference type="SUPFAM" id="SSF69318">
    <property type="entry name" value="Integrin alpha N-terminal domain"/>
    <property type="match status" value="2"/>
</dbReference>
<proteinExistence type="predicted"/>
<keyword evidence="4" id="KW-1185">Reference proteome</keyword>
<dbReference type="RefSeq" id="WP_091870300.1">
    <property type="nucleotide sequence ID" value="NZ_FNAO01000007.1"/>
</dbReference>
<evidence type="ECO:0000313" key="4">
    <source>
        <dbReference type="Proteomes" id="UP000199109"/>
    </source>
</evidence>
<protein>
    <submittedName>
        <fullName evidence="3">Repeat domain-containing protein</fullName>
    </submittedName>
</protein>
<dbReference type="EMBL" id="FNAO01000007">
    <property type="protein sequence ID" value="SDE75335.1"/>
    <property type="molecule type" value="Genomic_DNA"/>
</dbReference>
<dbReference type="InterPro" id="IPR028994">
    <property type="entry name" value="Integrin_alpha_N"/>
</dbReference>
<dbReference type="Gene3D" id="2.130.10.130">
    <property type="entry name" value="Integrin alpha, N-terminal"/>
    <property type="match status" value="4"/>
</dbReference>
<dbReference type="InterPro" id="IPR013517">
    <property type="entry name" value="FG-GAP"/>
</dbReference>